<sequence>KIKLKTMELKDIGEFGLIKRLTKNEIKKSLQSFKIFKIMLTNFNPTFIRLNLYLYRLLKGDKK</sequence>
<name>X1JPE1_9ZZZZ</name>
<dbReference type="EMBL" id="BARV01000309">
    <property type="protein sequence ID" value="GAH96601.1"/>
    <property type="molecule type" value="Genomic_DNA"/>
</dbReference>
<dbReference type="AlphaFoldDB" id="X1JPE1"/>
<comment type="caution">
    <text evidence="1">The sequence shown here is derived from an EMBL/GenBank/DDBJ whole genome shotgun (WGS) entry which is preliminary data.</text>
</comment>
<evidence type="ECO:0000313" key="1">
    <source>
        <dbReference type="EMBL" id="GAH96601.1"/>
    </source>
</evidence>
<accession>X1JPE1</accession>
<protein>
    <submittedName>
        <fullName evidence="1">Uncharacterized protein</fullName>
    </submittedName>
</protein>
<reference evidence="1" key="1">
    <citation type="journal article" date="2014" name="Front. Microbiol.">
        <title>High frequency of phylogenetically diverse reductive dehalogenase-homologous genes in deep subseafloor sedimentary metagenomes.</title>
        <authorList>
            <person name="Kawai M."/>
            <person name="Futagami T."/>
            <person name="Toyoda A."/>
            <person name="Takaki Y."/>
            <person name="Nishi S."/>
            <person name="Hori S."/>
            <person name="Arai W."/>
            <person name="Tsubouchi T."/>
            <person name="Morono Y."/>
            <person name="Uchiyama I."/>
            <person name="Ito T."/>
            <person name="Fujiyama A."/>
            <person name="Inagaki F."/>
            <person name="Takami H."/>
        </authorList>
    </citation>
    <scope>NUCLEOTIDE SEQUENCE</scope>
    <source>
        <strain evidence="1">Expedition CK06-06</strain>
    </source>
</reference>
<organism evidence="1">
    <name type="scientific">marine sediment metagenome</name>
    <dbReference type="NCBI Taxonomy" id="412755"/>
    <lineage>
        <taxon>unclassified sequences</taxon>
        <taxon>metagenomes</taxon>
        <taxon>ecological metagenomes</taxon>
    </lineage>
</organism>
<feature type="non-terminal residue" evidence="1">
    <location>
        <position position="1"/>
    </location>
</feature>
<proteinExistence type="predicted"/>
<gene>
    <name evidence="1" type="ORF">S06H3_01275</name>
</gene>